<proteinExistence type="evidence at transcript level"/>
<dbReference type="AlphaFoldDB" id="A0A1E1XVW0"/>
<dbReference type="PROSITE" id="PS50279">
    <property type="entry name" value="BPTI_KUNITZ_2"/>
    <property type="match status" value="1"/>
</dbReference>
<evidence type="ECO:0000256" key="3">
    <source>
        <dbReference type="ARBA" id="ARBA00023157"/>
    </source>
</evidence>
<reference evidence="6" key="2">
    <citation type="journal article" date="2017" name="Front. Cell. Infect. Microbiol.">
        <title>Analysis of the Salivary Gland Transcriptome of Unfed and Partially Fed Amblyomma sculptum Ticks and Descriptive Proteome of the Saliva.</title>
        <authorList>
            <person name="Esteves E."/>
            <person name="Maruyama S.R."/>
            <person name="Kawahara R."/>
            <person name="Fujita A."/>
            <person name="Martins L.A."/>
            <person name="Righi A.A."/>
            <person name="Costa F.B."/>
            <person name="Palmisano G."/>
            <person name="Labruna M.B."/>
            <person name="Sa-Nunes A."/>
            <person name="Ribeiro J.M.C."/>
            <person name="Fogaca A.C."/>
        </authorList>
    </citation>
    <scope>NUCLEOTIDE SEQUENCE</scope>
</reference>
<keyword evidence="2" id="KW-0722">Serine protease inhibitor</keyword>
<dbReference type="InterPro" id="IPR036880">
    <property type="entry name" value="Kunitz_BPTI_sf"/>
</dbReference>
<feature type="domain" description="BPTI/Kunitz inhibitor" evidence="5">
    <location>
        <begin position="32"/>
        <end position="85"/>
    </location>
</feature>
<dbReference type="GO" id="GO:0004867">
    <property type="term" value="F:serine-type endopeptidase inhibitor activity"/>
    <property type="evidence" value="ECO:0007669"/>
    <property type="project" value="UniProtKB-KW"/>
</dbReference>
<dbReference type="SMART" id="SM00131">
    <property type="entry name" value="KU"/>
    <property type="match status" value="1"/>
</dbReference>
<dbReference type="SUPFAM" id="SSF57362">
    <property type="entry name" value="BPTI-like"/>
    <property type="match status" value="1"/>
</dbReference>
<dbReference type="PANTHER" id="PTHR10083">
    <property type="entry name" value="KUNITZ-TYPE PROTEASE INHIBITOR-RELATED"/>
    <property type="match status" value="1"/>
</dbReference>
<dbReference type="InterPro" id="IPR050098">
    <property type="entry name" value="TFPI/VKTCI-like"/>
</dbReference>
<evidence type="ECO:0000256" key="2">
    <source>
        <dbReference type="ARBA" id="ARBA00022900"/>
    </source>
</evidence>
<evidence type="ECO:0000259" key="5">
    <source>
        <dbReference type="PROSITE" id="PS50279"/>
    </source>
</evidence>
<dbReference type="PROSITE" id="PS00280">
    <property type="entry name" value="BPTI_KUNITZ_1"/>
    <property type="match status" value="1"/>
</dbReference>
<dbReference type="CDD" id="cd00109">
    <property type="entry name" value="Kunitz-type"/>
    <property type="match status" value="1"/>
</dbReference>
<protein>
    <submittedName>
        <fullName evidence="6">Putative bpti/kunitz inhibitor domain-containing protein</fullName>
    </submittedName>
</protein>
<name>A0A1E1XVW0_AMBSC</name>
<sequence>MNTWILVLLASVTLFQWTAATVGTYYKELDMCSKPPPSGNSCNASDSSERWYFNSTQEKCLCFQYFGCSQGINNFPEEEICKQTCKP</sequence>
<evidence type="ECO:0000256" key="1">
    <source>
        <dbReference type="ARBA" id="ARBA00022690"/>
    </source>
</evidence>
<dbReference type="EMBL" id="GFAA01000303">
    <property type="protein sequence ID" value="JAU03132.1"/>
    <property type="molecule type" value="mRNA"/>
</dbReference>
<accession>A0A1E1XVW0</accession>
<dbReference type="Gene3D" id="4.10.410.10">
    <property type="entry name" value="Pancreatic trypsin inhibitor Kunitz domain"/>
    <property type="match status" value="1"/>
</dbReference>
<evidence type="ECO:0000313" key="6">
    <source>
        <dbReference type="EMBL" id="JAU03132.1"/>
    </source>
</evidence>
<feature type="signal peptide" evidence="4">
    <location>
        <begin position="1"/>
        <end position="20"/>
    </location>
</feature>
<feature type="non-terminal residue" evidence="6">
    <location>
        <position position="87"/>
    </location>
</feature>
<dbReference type="InterPro" id="IPR020901">
    <property type="entry name" value="Prtase_inh_Kunz-CS"/>
</dbReference>
<feature type="chain" id="PRO_5009116350" evidence="4">
    <location>
        <begin position="21"/>
        <end position="87"/>
    </location>
</feature>
<dbReference type="GO" id="GO:0005615">
    <property type="term" value="C:extracellular space"/>
    <property type="evidence" value="ECO:0007669"/>
    <property type="project" value="TreeGrafter"/>
</dbReference>
<keyword evidence="4" id="KW-0732">Signal</keyword>
<reference evidence="6" key="1">
    <citation type="submission" date="2016-09" db="EMBL/GenBank/DDBJ databases">
        <authorList>
            <person name="Capua I."/>
            <person name="De Benedictis P."/>
            <person name="Joannis T."/>
            <person name="Lombin L.H."/>
            <person name="Cattoli G."/>
        </authorList>
    </citation>
    <scope>NUCLEOTIDE SEQUENCE</scope>
</reference>
<dbReference type="InterPro" id="IPR002223">
    <property type="entry name" value="Kunitz_BPTI"/>
</dbReference>
<keyword evidence="3" id="KW-1015">Disulfide bond</keyword>
<organism evidence="6">
    <name type="scientific">Amblyomma sculptum</name>
    <name type="common">Tick</name>
    <dbReference type="NCBI Taxonomy" id="1581419"/>
    <lineage>
        <taxon>Eukaryota</taxon>
        <taxon>Metazoa</taxon>
        <taxon>Ecdysozoa</taxon>
        <taxon>Arthropoda</taxon>
        <taxon>Chelicerata</taxon>
        <taxon>Arachnida</taxon>
        <taxon>Acari</taxon>
        <taxon>Parasitiformes</taxon>
        <taxon>Ixodida</taxon>
        <taxon>Ixodoidea</taxon>
        <taxon>Ixodidae</taxon>
        <taxon>Amblyomminae</taxon>
        <taxon>Amblyomma</taxon>
    </lineage>
</organism>
<dbReference type="Pfam" id="PF00014">
    <property type="entry name" value="Kunitz_BPTI"/>
    <property type="match status" value="1"/>
</dbReference>
<keyword evidence="1" id="KW-0646">Protease inhibitor</keyword>
<evidence type="ECO:0000256" key="4">
    <source>
        <dbReference type="SAM" id="SignalP"/>
    </source>
</evidence>
<dbReference type="PANTHER" id="PTHR10083:SF374">
    <property type="entry name" value="BPTI_KUNITZ INHIBITOR DOMAIN-CONTAINING PROTEIN"/>
    <property type="match status" value="1"/>
</dbReference>